<dbReference type="EnsemblMetazoa" id="XM_012696887.3">
    <property type="protein sequence ID" value="XP_012552341.2"/>
    <property type="gene ID" value="LOC101737326"/>
</dbReference>
<dbReference type="Pfam" id="PF03260">
    <property type="entry name" value="Lipoprotein_11"/>
    <property type="match status" value="1"/>
</dbReference>
<organism evidence="7 8">
    <name type="scientific">Bombyx mori</name>
    <name type="common">Silk moth</name>
    <dbReference type="NCBI Taxonomy" id="7091"/>
    <lineage>
        <taxon>Eukaryota</taxon>
        <taxon>Metazoa</taxon>
        <taxon>Ecdysozoa</taxon>
        <taxon>Arthropoda</taxon>
        <taxon>Hexapoda</taxon>
        <taxon>Insecta</taxon>
        <taxon>Pterygota</taxon>
        <taxon>Neoptera</taxon>
        <taxon>Endopterygota</taxon>
        <taxon>Lepidoptera</taxon>
        <taxon>Glossata</taxon>
        <taxon>Ditrysia</taxon>
        <taxon>Bombycoidea</taxon>
        <taxon>Bombycidae</taxon>
        <taxon>Bombycinae</taxon>
        <taxon>Bombyx</taxon>
    </lineage>
</organism>
<dbReference type="Proteomes" id="UP000005204">
    <property type="component" value="Unassembled WGS sequence"/>
</dbReference>
<keyword evidence="3 6" id="KW-0732">Signal</keyword>
<sequence length="300" mass="34434">MELKGVVLLMCVLAVSANSIVKEATDNIAAVETVDSTSVVSTVDSVSTEATVTLDNTTSNQSPSMSYVSKQRENKLYNFIVARKFDEAVENTISLYGAGGCNIIEQVIERLFDEGQSIVFDYSYKLSIAGARYVARSCFPAAIRIHESLVFAKVINKRDGYALTYSRRVDSDGDRRILGDRNTQNRMDITWWFVPYWLGDRLYFEMRPLRMAMFLKLGNTRDEDDDHTAYISDDHATNRHFWTIQPVKHNGELLFYIINREYDELLKFGQSTKYDGYRIGYGHSTRDFNPNKFSWYIDVI</sequence>
<comment type="subcellular location">
    <subcellularLocation>
        <location evidence="1">Secreted</location>
    </subcellularLocation>
</comment>
<evidence type="ECO:0000313" key="8">
    <source>
        <dbReference type="Proteomes" id="UP000005204"/>
    </source>
</evidence>
<dbReference type="GeneID" id="101737326"/>
<evidence type="ECO:0008006" key="9">
    <source>
        <dbReference type="Google" id="ProtNLM"/>
    </source>
</evidence>
<name>A0A8R2C9P5_BOMMO</name>
<comment type="similarity">
    <text evidence="5">Belongs to the 30 kDa lipoprotein family.</text>
</comment>
<protein>
    <recommendedName>
        <fullName evidence="9">Microvitellogenin-like</fullName>
    </recommendedName>
</protein>
<evidence type="ECO:0000256" key="3">
    <source>
        <dbReference type="ARBA" id="ARBA00022729"/>
    </source>
</evidence>
<evidence type="ECO:0000313" key="7">
    <source>
        <dbReference type="EnsemblMetazoa" id="XP_012552341.2"/>
    </source>
</evidence>
<evidence type="ECO:0000256" key="2">
    <source>
        <dbReference type="ARBA" id="ARBA00022525"/>
    </source>
</evidence>
<reference evidence="7" key="2">
    <citation type="submission" date="2022-06" db="UniProtKB">
        <authorList>
            <consortium name="EnsemblMetazoa"/>
        </authorList>
    </citation>
    <scope>IDENTIFICATION</scope>
    <source>
        <strain evidence="7">p50T (Dazao)</strain>
    </source>
</reference>
<feature type="chain" id="PRO_5035944522" description="Microvitellogenin-like" evidence="6">
    <location>
        <begin position="18"/>
        <end position="300"/>
    </location>
</feature>
<evidence type="ECO:0000256" key="5">
    <source>
        <dbReference type="ARBA" id="ARBA00024024"/>
    </source>
</evidence>
<keyword evidence="8" id="KW-1185">Reference proteome</keyword>
<dbReference type="RefSeq" id="XP_012552341.2">
    <property type="nucleotide sequence ID" value="XM_012696887.4"/>
</dbReference>
<dbReference type="Gene3D" id="1.10.10.2400">
    <property type="entry name" value="Lepidopteran low molecular weight (30 kD) lipoprotein, N-terminal domain"/>
    <property type="match status" value="1"/>
</dbReference>
<feature type="signal peptide" evidence="6">
    <location>
        <begin position="1"/>
        <end position="17"/>
    </location>
</feature>
<dbReference type="AlphaFoldDB" id="A0A8R2C9P5"/>
<evidence type="ECO:0000256" key="1">
    <source>
        <dbReference type="ARBA" id="ARBA00004613"/>
    </source>
</evidence>
<dbReference type="GO" id="GO:0005576">
    <property type="term" value="C:extracellular region"/>
    <property type="evidence" value="ECO:0007669"/>
    <property type="project" value="UniProtKB-SubCell"/>
</dbReference>
<reference evidence="8" key="1">
    <citation type="journal article" date="2008" name="Insect Biochem. Mol. Biol.">
        <title>The genome of a lepidopteran model insect, the silkworm Bombyx mori.</title>
        <authorList>
            <consortium name="International Silkworm Genome Consortium"/>
        </authorList>
    </citation>
    <scope>NUCLEOTIDE SEQUENCE [LARGE SCALE GENOMIC DNA]</scope>
    <source>
        <strain evidence="8">p50T</strain>
    </source>
</reference>
<evidence type="ECO:0000256" key="6">
    <source>
        <dbReference type="SAM" id="SignalP"/>
    </source>
</evidence>
<dbReference type="Gene3D" id="2.80.10.50">
    <property type="match status" value="1"/>
</dbReference>
<keyword evidence="2" id="KW-0964">Secreted</keyword>
<dbReference type="InterPro" id="IPR042046">
    <property type="entry name" value="Lipoprotein_11_N"/>
</dbReference>
<proteinExistence type="inferred from homology"/>
<dbReference type="InterPro" id="IPR004943">
    <property type="entry name" value="Lipoprotein_11"/>
</dbReference>
<accession>A0A8R2C9P5</accession>
<evidence type="ECO:0000256" key="4">
    <source>
        <dbReference type="ARBA" id="ARBA00023288"/>
    </source>
</evidence>
<keyword evidence="4" id="KW-0449">Lipoprotein</keyword>